<feature type="region of interest" description="Disordered" evidence="4">
    <location>
        <begin position="1"/>
        <end position="59"/>
    </location>
</feature>
<feature type="region of interest" description="Disordered" evidence="4">
    <location>
        <begin position="428"/>
        <end position="614"/>
    </location>
</feature>
<feature type="compositionally biased region" description="Polar residues" evidence="4">
    <location>
        <begin position="21"/>
        <end position="31"/>
    </location>
</feature>
<comment type="caution">
    <text evidence="6">The sequence shown here is derived from an EMBL/GenBank/DDBJ whole genome shotgun (WGS) entry which is preliminary data.</text>
</comment>
<evidence type="ECO:0000256" key="3">
    <source>
        <dbReference type="ARBA" id="ARBA00023242"/>
    </source>
</evidence>
<evidence type="ECO:0000313" key="7">
    <source>
        <dbReference type="Proteomes" id="UP001408356"/>
    </source>
</evidence>
<feature type="compositionally biased region" description="Basic and acidic residues" evidence="4">
    <location>
        <begin position="152"/>
        <end position="165"/>
    </location>
</feature>
<feature type="compositionally biased region" description="Polar residues" evidence="4">
    <location>
        <begin position="142"/>
        <end position="151"/>
    </location>
</feature>
<proteinExistence type="predicted"/>
<feature type="compositionally biased region" description="Polar residues" evidence="4">
    <location>
        <begin position="274"/>
        <end position="285"/>
    </location>
</feature>
<evidence type="ECO:0000256" key="4">
    <source>
        <dbReference type="SAM" id="MobiDB-lite"/>
    </source>
</evidence>
<feature type="compositionally biased region" description="Basic and acidic residues" evidence="4">
    <location>
        <begin position="298"/>
        <end position="307"/>
    </location>
</feature>
<feature type="compositionally biased region" description="Basic and acidic residues" evidence="4">
    <location>
        <begin position="32"/>
        <end position="41"/>
    </location>
</feature>
<feature type="compositionally biased region" description="Basic and acidic residues" evidence="4">
    <location>
        <begin position="479"/>
        <end position="490"/>
    </location>
</feature>
<feature type="compositionally biased region" description="Polar residues" evidence="4">
    <location>
        <begin position="428"/>
        <end position="437"/>
    </location>
</feature>
<feature type="compositionally biased region" description="Basic and acidic residues" evidence="4">
    <location>
        <begin position="202"/>
        <end position="211"/>
    </location>
</feature>
<keyword evidence="2" id="KW-0238">DNA-binding</keyword>
<feature type="region of interest" description="Disordered" evidence="4">
    <location>
        <begin position="73"/>
        <end position="414"/>
    </location>
</feature>
<feature type="compositionally biased region" description="Basic residues" evidence="4">
    <location>
        <begin position="349"/>
        <end position="367"/>
    </location>
</feature>
<feature type="region of interest" description="Disordered" evidence="4">
    <location>
        <begin position="1055"/>
        <end position="1215"/>
    </location>
</feature>
<evidence type="ECO:0000256" key="2">
    <source>
        <dbReference type="ARBA" id="ARBA00023125"/>
    </source>
</evidence>
<feature type="compositionally biased region" description="Polar residues" evidence="4">
    <location>
        <begin position="322"/>
        <end position="345"/>
    </location>
</feature>
<feature type="compositionally biased region" description="Polar residues" evidence="4">
    <location>
        <begin position="555"/>
        <end position="570"/>
    </location>
</feature>
<evidence type="ECO:0000313" key="6">
    <source>
        <dbReference type="EMBL" id="KAK9413338.1"/>
    </source>
</evidence>
<feature type="compositionally biased region" description="Acidic residues" evidence="4">
    <location>
        <begin position="1191"/>
        <end position="1207"/>
    </location>
</feature>
<feature type="compositionally biased region" description="Acidic residues" evidence="4">
    <location>
        <begin position="1073"/>
        <end position="1087"/>
    </location>
</feature>
<dbReference type="PANTHER" id="PTHR46380:SF2">
    <property type="entry name" value="CYCLIN-D-BINDING MYB-LIKE TRANSCRIPTION FACTOR 1"/>
    <property type="match status" value="1"/>
</dbReference>
<dbReference type="PANTHER" id="PTHR46380">
    <property type="entry name" value="CYCLIN-D-BINDING MYB-LIKE TRANSCRIPTION FACTOR 1"/>
    <property type="match status" value="1"/>
</dbReference>
<feature type="compositionally biased region" description="Polar residues" evidence="4">
    <location>
        <begin position="395"/>
        <end position="414"/>
    </location>
</feature>
<dbReference type="PROSITE" id="PS50090">
    <property type="entry name" value="MYB_LIKE"/>
    <property type="match status" value="2"/>
</dbReference>
<dbReference type="SMART" id="SM00717">
    <property type="entry name" value="SANT"/>
    <property type="match status" value="2"/>
</dbReference>
<accession>A0ABR2UFR4</accession>
<name>A0ABR2UFR4_9PEZI</name>
<feature type="compositionally biased region" description="Low complexity" evidence="4">
    <location>
        <begin position="469"/>
        <end position="478"/>
    </location>
</feature>
<feature type="compositionally biased region" description="Basic residues" evidence="4">
    <location>
        <begin position="115"/>
        <end position="127"/>
    </location>
</feature>
<sequence length="1215" mass="134301">MGQQTSQLEAGDLDVLAVTEGGQSRSQSPIEQSRRNIKTEWDSDDGSPQPYGKHNLSSQDFAFSSQVPLSASRNQLAYKNNGRTSILEHERSSESPGPATMKREPSEGEAITPKPAKKKRRSRKRHSLTQDIEDEQAAAGDNTANIDMKSSSADELHAFDPKSSMDLDGVSSSPIVDQALPTADGDLDNEMSTGAPIEMSPEELRRQEKRERKERKRAKKAAKEAERLRGSLLAANPNFGAHDGPETPAQARMAQMDSSEVGDEDHGAAKSGDISHQQSRNPSRLDTQDDDGYAAGENVHHDTRMEDPNQLPTPDDEGPPATNGNTLDRSQNGAAITIPSSQPVEQPSARKRKARDSDKKSRKRRKEQQRSSPDLVGDSDDVGGESARGSAIVGTISSPLPTKQSPASVAKGTTSRIADLAREFYSQRYSAKNSTPPKSGPAAVRSKGSRLAELSPLVHQDSPTVTRLQRQTSSSARSSSERQLVKHERNEDGEDDAVESMDIDAVDEQDNGAEDNADSIRDASIADDGRGRANYSSQASLPHFGSDDLGADPSMTKSHGQEASNVQEGTPSPADGQVIPESPVHQPSTNGKSKPLRQYGSKSSTTKKRQAKTSYIDRVAQDNIQAFAELPSPVAIVASRKTEGRAKHTTSPAVAGPSSATKGNAKQPKITSLMGGAPERSSTTPAPAPTSISRLPRNAPKIKNPTPQDEIKGPFTGNEIRNLAEAIETWRKDHELTDAQVKDMIQQNPQKDAKISEFWDYVHYACPQRKRQKVINQVRKTHHNFVARGTWTQEQHDELADLFETHGSNYKLLGQLINRHSDDVRDRIRNYVVCGKNRKRDLWSYDEEVKLQEQVTVAIDYIHKMKARGPPPPGWSGKTDDALVDWQLISERMGRTRSRLQCQTKWKQLRLKMQGGNIDGAPAHSMDEIIQGARNDFDEMTTRDLYMIAKALKRSGTLADSRIGWHKLRRDWSKSLGKWNRPALMLAWYRLRHSVPDWRIMSVPEIAQHHINSYCQTKEIVTLEEDELNLDKEYEEVARRVSRIIKGARLPKTPHLAIKSDEDEVDQQASINEDQDEPDYGDSDNENEAPRVEEDILQSDPDDDVDQPRRNSVTPHIRRKLKARRSSQKAASKVEQFSDAMSDTSLHNASESSYVPKESVKASPSPGRPLPRASKTPKSKLAKQPFSTQMVDDDIAVSSDTDADNVEDIPAVLPD</sequence>
<feature type="compositionally biased region" description="Basic residues" evidence="4">
    <location>
        <begin position="1116"/>
        <end position="1127"/>
    </location>
</feature>
<comment type="subcellular location">
    <subcellularLocation>
        <location evidence="1">Nucleus</location>
    </subcellularLocation>
</comment>
<evidence type="ECO:0000259" key="5">
    <source>
        <dbReference type="PROSITE" id="PS50090"/>
    </source>
</evidence>
<dbReference type="InterPro" id="IPR051651">
    <property type="entry name" value="DMTF1_DNA-bind_reg"/>
</dbReference>
<organism evidence="6 7">
    <name type="scientific">Seiridium unicorne</name>
    <dbReference type="NCBI Taxonomy" id="138068"/>
    <lineage>
        <taxon>Eukaryota</taxon>
        <taxon>Fungi</taxon>
        <taxon>Dikarya</taxon>
        <taxon>Ascomycota</taxon>
        <taxon>Pezizomycotina</taxon>
        <taxon>Sordariomycetes</taxon>
        <taxon>Xylariomycetidae</taxon>
        <taxon>Amphisphaeriales</taxon>
        <taxon>Sporocadaceae</taxon>
        <taxon>Seiridium</taxon>
    </lineage>
</organism>
<feature type="compositionally biased region" description="Polar residues" evidence="4">
    <location>
        <begin position="1139"/>
        <end position="1153"/>
    </location>
</feature>
<feature type="compositionally biased region" description="Acidic residues" evidence="4">
    <location>
        <begin position="491"/>
        <end position="517"/>
    </location>
</feature>
<reference evidence="6 7" key="1">
    <citation type="journal article" date="2024" name="J. Plant Pathol.">
        <title>Sequence and assembly of the genome of Seiridium unicorne, isolate CBS 538.82, causal agent of cypress canker disease.</title>
        <authorList>
            <person name="Scali E."/>
            <person name="Rocca G.D."/>
            <person name="Danti R."/>
            <person name="Garbelotto M."/>
            <person name="Barberini S."/>
            <person name="Baroncelli R."/>
            <person name="Emiliani G."/>
        </authorList>
    </citation>
    <scope>NUCLEOTIDE SEQUENCE [LARGE SCALE GENOMIC DNA]</scope>
    <source>
        <strain evidence="6 7">BM-138-508</strain>
    </source>
</reference>
<feature type="compositionally biased region" description="Polar residues" evidence="4">
    <location>
        <begin position="73"/>
        <end position="84"/>
    </location>
</feature>
<gene>
    <name evidence="6" type="ORF">SUNI508_02537</name>
</gene>
<keyword evidence="3" id="KW-0539">Nucleus</keyword>
<feature type="compositionally biased region" description="Polar residues" evidence="4">
    <location>
        <begin position="680"/>
        <end position="693"/>
    </location>
</feature>
<evidence type="ECO:0000256" key="1">
    <source>
        <dbReference type="ARBA" id="ARBA00004123"/>
    </source>
</evidence>
<keyword evidence="7" id="KW-1185">Reference proteome</keyword>
<dbReference type="Proteomes" id="UP001408356">
    <property type="component" value="Unassembled WGS sequence"/>
</dbReference>
<dbReference type="CDD" id="cd00167">
    <property type="entry name" value="SANT"/>
    <property type="match status" value="1"/>
</dbReference>
<feature type="compositionally biased region" description="Acidic residues" evidence="4">
    <location>
        <begin position="1095"/>
        <end position="1105"/>
    </location>
</feature>
<dbReference type="InterPro" id="IPR001005">
    <property type="entry name" value="SANT/Myb"/>
</dbReference>
<dbReference type="EMBL" id="JARVKF010000440">
    <property type="protein sequence ID" value="KAK9413338.1"/>
    <property type="molecule type" value="Genomic_DNA"/>
</dbReference>
<feature type="domain" description="Myb-like" evidence="5">
    <location>
        <begin position="783"/>
        <end position="832"/>
    </location>
</feature>
<feature type="region of interest" description="Disordered" evidence="4">
    <location>
        <begin position="639"/>
        <end position="716"/>
    </location>
</feature>
<feature type="domain" description="Myb-like" evidence="5">
    <location>
        <begin position="835"/>
        <end position="910"/>
    </location>
</feature>
<protein>
    <recommendedName>
        <fullName evidence="5">Myb-like domain-containing protein</fullName>
    </recommendedName>
</protein>
<dbReference type="Pfam" id="PF13921">
    <property type="entry name" value="Myb_DNA-bind_6"/>
    <property type="match status" value="1"/>
</dbReference>
<dbReference type="Gene3D" id="1.10.10.60">
    <property type="entry name" value="Homeodomain-like"/>
    <property type="match status" value="1"/>
</dbReference>